<dbReference type="Proteomes" id="UP000664771">
    <property type="component" value="Unassembled WGS sequence"/>
</dbReference>
<comment type="caution">
    <text evidence="7">The sequence shown here is derived from an EMBL/GenBank/DDBJ whole genome shotgun (WGS) entry which is preliminary data.</text>
</comment>
<sequence>MTDSVDKPLPNAPILSPEELTRWCDAETAWRIARQDAAALRREVAIQCEAARKRGYAEGMEQAKAEIAHHILATAHAAASALRVIEESLPTLVGDVVQEMLGQVDLSEVLPIAIRHGVARVRRGTEVTLRLSPDCAPLLKTMLAELHDGGSVLRVDVDPTLGPGRCVLESEFGTAELGLEAQMRVLRERLMAPLTVSGER</sequence>
<gene>
    <name evidence="7" type="primary">sctL</name>
    <name evidence="7" type="ORF">J2D73_11650</name>
</gene>
<evidence type="ECO:0000313" key="8">
    <source>
        <dbReference type="Proteomes" id="UP000664771"/>
    </source>
</evidence>
<proteinExistence type="inferred from homology"/>
<name>A0ABS3LX06_9PROT</name>
<dbReference type="InterPro" id="IPR012842">
    <property type="entry name" value="T3SS_SctL/SctL2"/>
</dbReference>
<protein>
    <recommendedName>
        <fullName evidence="6">Type 3 secretion system stator protein</fullName>
    </recommendedName>
</protein>
<dbReference type="InterPro" id="IPR010586">
    <property type="entry name" value="T3SS_stator_protein"/>
</dbReference>
<dbReference type="PANTHER" id="PTHR34982:SF1">
    <property type="entry name" value="FLAGELLAR ASSEMBLY PROTEIN FLIH"/>
    <property type="match status" value="1"/>
</dbReference>
<accession>A0ABS3LX06</accession>
<evidence type="ECO:0000256" key="4">
    <source>
        <dbReference type="ARBA" id="ARBA00022927"/>
    </source>
</evidence>
<dbReference type="PANTHER" id="PTHR34982">
    <property type="entry name" value="YOP PROTEINS TRANSLOCATION PROTEIN L"/>
    <property type="match status" value="1"/>
</dbReference>
<evidence type="ECO:0000256" key="5">
    <source>
        <dbReference type="ARBA" id="ARBA00024335"/>
    </source>
</evidence>
<evidence type="ECO:0000256" key="3">
    <source>
        <dbReference type="ARBA" id="ARBA00022490"/>
    </source>
</evidence>
<evidence type="ECO:0000256" key="2">
    <source>
        <dbReference type="ARBA" id="ARBA00022448"/>
    </source>
</evidence>
<keyword evidence="8" id="KW-1185">Reference proteome</keyword>
<evidence type="ECO:0000256" key="1">
    <source>
        <dbReference type="ARBA" id="ARBA00004496"/>
    </source>
</evidence>
<keyword evidence="3" id="KW-0963">Cytoplasm</keyword>
<dbReference type="NCBIfam" id="TIGR02499">
    <property type="entry name" value="HrpE_YscL_not"/>
    <property type="match status" value="1"/>
</dbReference>
<dbReference type="Pfam" id="PF06635">
    <property type="entry name" value="T3SS_SCTL"/>
    <property type="match status" value="1"/>
</dbReference>
<organism evidence="7 8">
    <name type="scientific">Acetobacter sacchari</name>
    <dbReference type="NCBI Taxonomy" id="2661687"/>
    <lineage>
        <taxon>Bacteria</taxon>
        <taxon>Pseudomonadati</taxon>
        <taxon>Pseudomonadota</taxon>
        <taxon>Alphaproteobacteria</taxon>
        <taxon>Acetobacterales</taxon>
        <taxon>Acetobacteraceae</taxon>
        <taxon>Acetobacter</taxon>
    </lineage>
</organism>
<evidence type="ECO:0000256" key="6">
    <source>
        <dbReference type="ARBA" id="ARBA00040494"/>
    </source>
</evidence>
<dbReference type="RefSeq" id="WP_207881719.1">
    <property type="nucleotide sequence ID" value="NZ_JAFVMF010000011.1"/>
</dbReference>
<evidence type="ECO:0000313" key="7">
    <source>
        <dbReference type="EMBL" id="MBO1360442.1"/>
    </source>
</evidence>
<keyword evidence="2" id="KW-0813">Transport</keyword>
<dbReference type="InterPro" id="IPR051472">
    <property type="entry name" value="T3SS_Stator/FliH"/>
</dbReference>
<keyword evidence="4" id="KW-0653">Protein transport</keyword>
<dbReference type="EMBL" id="JAFVMF010000011">
    <property type="protein sequence ID" value="MBO1360442.1"/>
    <property type="molecule type" value="Genomic_DNA"/>
</dbReference>
<comment type="similarity">
    <text evidence="5">Belongs to the SctL stator family.</text>
</comment>
<reference evidence="7 8" key="1">
    <citation type="submission" date="2021-03" db="EMBL/GenBank/DDBJ databases">
        <title>The complete genome sequence of Acetobacter sacchari TBRC 11175.</title>
        <authorList>
            <person name="Charoenyingcharoen P."/>
            <person name="Yukphan P."/>
        </authorList>
    </citation>
    <scope>NUCLEOTIDE SEQUENCE [LARGE SCALE GENOMIC DNA]</scope>
    <source>
        <strain evidence="7 8">TBRC 11175</strain>
    </source>
</reference>
<comment type="subcellular location">
    <subcellularLocation>
        <location evidence="1">Cytoplasm</location>
    </subcellularLocation>
</comment>